<accession>A0A5J4ZV16</accession>
<protein>
    <submittedName>
        <fullName evidence="1">Uncharacterized protein</fullName>
    </submittedName>
</protein>
<reference evidence="1 2" key="1">
    <citation type="submission" date="2019-09" db="EMBL/GenBank/DDBJ databases">
        <title>A chromosome-level genome assembly of the Chinese tupelo Nyssa sinensis.</title>
        <authorList>
            <person name="Yang X."/>
            <person name="Kang M."/>
            <person name="Yang Y."/>
            <person name="Xiong H."/>
            <person name="Wang M."/>
            <person name="Zhang Z."/>
            <person name="Wang Z."/>
            <person name="Wu H."/>
            <person name="Ma T."/>
            <person name="Liu J."/>
            <person name="Xi Z."/>
        </authorList>
    </citation>
    <scope>NUCLEOTIDE SEQUENCE [LARGE SCALE GENOMIC DNA]</scope>
    <source>
        <strain evidence="1">J267</strain>
        <tissue evidence="1">Leaf</tissue>
    </source>
</reference>
<dbReference type="Pfam" id="PF14009">
    <property type="entry name" value="PADRE"/>
    <property type="match status" value="1"/>
</dbReference>
<dbReference type="Proteomes" id="UP000325577">
    <property type="component" value="Linkage Group LG5"/>
</dbReference>
<dbReference type="PANTHER" id="PTHR33148">
    <property type="entry name" value="PLASTID MOVEMENT IMPAIRED PROTEIN-RELATED"/>
    <property type="match status" value="1"/>
</dbReference>
<evidence type="ECO:0000313" key="1">
    <source>
        <dbReference type="EMBL" id="KAA8520967.1"/>
    </source>
</evidence>
<dbReference type="EMBL" id="CM018048">
    <property type="protein sequence ID" value="KAA8520967.1"/>
    <property type="molecule type" value="Genomic_DNA"/>
</dbReference>
<evidence type="ECO:0000313" key="2">
    <source>
        <dbReference type="Proteomes" id="UP000325577"/>
    </source>
</evidence>
<name>A0A5J4ZV16_9ASTE</name>
<keyword evidence="2" id="KW-1185">Reference proteome</keyword>
<dbReference type="AlphaFoldDB" id="A0A5J4ZV16"/>
<dbReference type="PANTHER" id="PTHR33148:SF33">
    <property type="entry name" value="DUF4228 DOMAIN PROTEIN"/>
    <property type="match status" value="1"/>
</dbReference>
<organism evidence="1 2">
    <name type="scientific">Nyssa sinensis</name>
    <dbReference type="NCBI Taxonomy" id="561372"/>
    <lineage>
        <taxon>Eukaryota</taxon>
        <taxon>Viridiplantae</taxon>
        <taxon>Streptophyta</taxon>
        <taxon>Embryophyta</taxon>
        <taxon>Tracheophyta</taxon>
        <taxon>Spermatophyta</taxon>
        <taxon>Magnoliopsida</taxon>
        <taxon>eudicotyledons</taxon>
        <taxon>Gunneridae</taxon>
        <taxon>Pentapetalae</taxon>
        <taxon>asterids</taxon>
        <taxon>Cornales</taxon>
        <taxon>Nyssaceae</taxon>
        <taxon>Nyssa</taxon>
    </lineage>
</organism>
<gene>
    <name evidence="1" type="ORF">F0562_011640</name>
</gene>
<dbReference type="InterPro" id="IPR025322">
    <property type="entry name" value="PADRE_dom"/>
</dbReference>
<sequence length="210" mass="23014">MGNCSHKAVTDAKAPNSIRIVTDSGGILELEGPKLVGEVLSDFPGYGIFGQRRLSSPLFDHQQLVSNQFYYLLPLGEEMSTRGAEDHAAAKVTEPMRMSSSPALDLVTNVSTLEVLPQQRKGVWRVKLVMETKQLEEILSEQKNTEALIEKMRMAASSANVTPKRVKSSRAVKLETSQLSVLLELGLSVFAVDWAPCASVDTTLLVQLKE</sequence>
<proteinExistence type="predicted"/>
<dbReference type="OrthoDB" id="1916282at2759"/>